<dbReference type="Gene3D" id="3.40.710.10">
    <property type="entry name" value="DD-peptidase/beta-lactamase superfamily"/>
    <property type="match status" value="1"/>
</dbReference>
<protein>
    <submittedName>
        <fullName evidence="3">Serine hydrolase</fullName>
    </submittedName>
</protein>
<proteinExistence type="predicted"/>
<dbReference type="Proteomes" id="UP000477722">
    <property type="component" value="Unassembled WGS sequence"/>
</dbReference>
<sequence>MPLCVLTPETMWTEHGHDPDRYVQIGSLTKPLTGTLLSEMVRSGRVGWDDPVEKWLSTPPGTGITLRHLALHTSGLPRLPPGTRAVRPNPYESFDAETMRRAVLDRLPSLVDNPPGAREEYSNLGYAVLGAALEAAGQGTYEELLGVYVLQPLGVSTGHVIARPPSGDAILPPRGVWGRSRTAWTMTGPILPAGGLWATLRATADVVTGLLVRRTLGAPAPSWTRSGPGYWHNGATGGYSVFAAARDDGRWVVAHRVGGRADTVDKIGLRALASQPLPDAPDEGPAARPDVQGSPASRPHGSGDR</sequence>
<comment type="caution">
    <text evidence="3">The sequence shown here is derived from an EMBL/GenBank/DDBJ whole genome shotgun (WGS) entry which is preliminary data.</text>
</comment>
<evidence type="ECO:0000256" key="1">
    <source>
        <dbReference type="SAM" id="MobiDB-lite"/>
    </source>
</evidence>
<keyword evidence="4" id="KW-1185">Reference proteome</keyword>
<dbReference type="AlphaFoldDB" id="A0A6G4WU79"/>
<feature type="region of interest" description="Disordered" evidence="1">
    <location>
        <begin position="272"/>
        <end position="305"/>
    </location>
</feature>
<feature type="domain" description="Beta-lactamase-related" evidence="2">
    <location>
        <begin position="16"/>
        <end position="280"/>
    </location>
</feature>
<dbReference type="InterPro" id="IPR001466">
    <property type="entry name" value="Beta-lactam-related"/>
</dbReference>
<evidence type="ECO:0000313" key="3">
    <source>
        <dbReference type="EMBL" id="NGO68765.1"/>
    </source>
</evidence>
<dbReference type="GO" id="GO:0016787">
    <property type="term" value="F:hydrolase activity"/>
    <property type="evidence" value="ECO:0007669"/>
    <property type="project" value="UniProtKB-KW"/>
</dbReference>
<accession>A0A6G4WU79</accession>
<dbReference type="Pfam" id="PF00144">
    <property type="entry name" value="Beta-lactamase"/>
    <property type="match status" value="1"/>
</dbReference>
<keyword evidence="3" id="KW-0378">Hydrolase</keyword>
<dbReference type="InterPro" id="IPR050491">
    <property type="entry name" value="AmpC-like"/>
</dbReference>
<name>A0A6G4WU79_9ACTN</name>
<evidence type="ECO:0000259" key="2">
    <source>
        <dbReference type="Pfam" id="PF00144"/>
    </source>
</evidence>
<reference evidence="3 4" key="1">
    <citation type="submission" date="2020-02" db="EMBL/GenBank/DDBJ databases">
        <title>Whole-genome analyses of novel actinobacteria.</title>
        <authorList>
            <person name="Sahin N."/>
            <person name="Tatar D."/>
        </authorList>
    </citation>
    <scope>NUCLEOTIDE SEQUENCE [LARGE SCALE GENOMIC DNA]</scope>
    <source>
        <strain evidence="3 4">SB3404</strain>
    </source>
</reference>
<dbReference type="PANTHER" id="PTHR46825:SF7">
    <property type="entry name" value="D-ALANYL-D-ALANINE CARBOXYPEPTIDASE"/>
    <property type="match status" value="1"/>
</dbReference>
<dbReference type="PANTHER" id="PTHR46825">
    <property type="entry name" value="D-ALANYL-D-ALANINE-CARBOXYPEPTIDASE/ENDOPEPTIDASE AMPH"/>
    <property type="match status" value="1"/>
</dbReference>
<dbReference type="SUPFAM" id="SSF56601">
    <property type="entry name" value="beta-lactamase/transpeptidase-like"/>
    <property type="match status" value="1"/>
</dbReference>
<dbReference type="InterPro" id="IPR012338">
    <property type="entry name" value="Beta-lactam/transpept-like"/>
</dbReference>
<organism evidence="3 4">
    <name type="scientific">Streptomyces boncukensis</name>
    <dbReference type="NCBI Taxonomy" id="2711219"/>
    <lineage>
        <taxon>Bacteria</taxon>
        <taxon>Bacillati</taxon>
        <taxon>Actinomycetota</taxon>
        <taxon>Actinomycetes</taxon>
        <taxon>Kitasatosporales</taxon>
        <taxon>Streptomycetaceae</taxon>
        <taxon>Streptomyces</taxon>
    </lineage>
</organism>
<evidence type="ECO:0000313" key="4">
    <source>
        <dbReference type="Proteomes" id="UP000477722"/>
    </source>
</evidence>
<gene>
    <name evidence="3" type="ORF">G5C65_10445</name>
</gene>
<dbReference type="EMBL" id="JAAKZZ010000076">
    <property type="protein sequence ID" value="NGO68765.1"/>
    <property type="molecule type" value="Genomic_DNA"/>
</dbReference>